<evidence type="ECO:0000313" key="1">
    <source>
        <dbReference type="EMBL" id="ECT6086314.1"/>
    </source>
</evidence>
<dbReference type="EMBL" id="AAKNHU010000045">
    <property type="protein sequence ID" value="ECT6086314.1"/>
    <property type="molecule type" value="Genomic_DNA"/>
</dbReference>
<comment type="caution">
    <text evidence="1">The sequence shown here is derived from an EMBL/GenBank/DDBJ whole genome shotgun (WGS) entry which is preliminary data.</text>
</comment>
<dbReference type="AlphaFoldDB" id="A0A601WP62"/>
<sequence length="432" mass="49159">MIMTTNPDGYISFLKPGSNDWKALDSKSFIYWRDYITNESLEESGDSISPAQSLTDGEKKELKDNQAYINELLLKSLQFPNLAFFAGSGTSLGDVGGPSMWDLWKCAMWSESSINEDGQLKPDAQIVCDKVKYKEREYPNIEHFLSNCEAYLAFHDDEEVLNFLNKVKTIILDKCRSFIDDGNCDLSAYINLLQKMGRRRVRDPRLKVFTTNYDLAFETAASELGMMVVDGLSYTGVRRFDGKYFNYDVVKRDENEHEFVEGVFQLFKLHGSVSWIRKDGQIYESSQPTATNACLIYPAKGKYQQAFIQPHLELLSRLLDFLRKRNNCLVISGFGFNDDHLSEPIYSAIKSNPSMRLIIVDFKCATHIRNKGGDGSSKYWDLLKQLSLSGYDIHFINASFSDFVKLVPNLKALTPAEQLAKVIKQVGVNNQL</sequence>
<proteinExistence type="predicted"/>
<gene>
    <name evidence="1" type="ORF">A3Z75_22865</name>
</gene>
<organism evidence="1">
    <name type="scientific">Salmonella enterica subsp. enterica serovar Agona</name>
    <dbReference type="NCBI Taxonomy" id="58095"/>
    <lineage>
        <taxon>Bacteria</taxon>
        <taxon>Pseudomonadati</taxon>
        <taxon>Pseudomonadota</taxon>
        <taxon>Gammaproteobacteria</taxon>
        <taxon>Enterobacterales</taxon>
        <taxon>Enterobacteriaceae</taxon>
        <taxon>Salmonella</taxon>
    </lineage>
</organism>
<reference evidence="1" key="1">
    <citation type="submission" date="2018-07" db="EMBL/GenBank/DDBJ databases">
        <authorList>
            <consortium name="NARMS: The National Antimicrobial Resistance Monitoring System"/>
        </authorList>
    </citation>
    <scope>NUCLEOTIDE SEQUENCE</scope>
    <source>
        <strain evidence="1">CVM N57313F</strain>
    </source>
</reference>
<dbReference type="Pfam" id="PF13289">
    <property type="entry name" value="SIR2_2"/>
    <property type="match status" value="1"/>
</dbReference>
<accession>A0A601WP62</accession>
<protein>
    <submittedName>
        <fullName evidence="1">SIR2 family protein</fullName>
    </submittedName>
</protein>
<name>A0A601WP62_SALET</name>